<name>A0A4W4GJ41_ELEEL</name>
<sequence length="206" mass="23085">MTGLTALRMDANIVVLGTDNVGKSALTVRFLTRRFIGEYGEIESIYSNSVIVDGRQQTVNIWDSPYSQLFECSESKRLQWADGFILVYSICDRASFNNISKLLLSIKATKDYVGLEKVPVVIVGNKQDLQHRRMVLSEEGWLLALSADCQFYEVSAAENYHSILMVFHGLVKSIRESRLAIKKPAGIKSIVKSVSAVFARRQTDSL</sequence>
<evidence type="ECO:0000313" key="8">
    <source>
        <dbReference type="Proteomes" id="UP000314983"/>
    </source>
</evidence>
<keyword evidence="3" id="KW-0547">Nucleotide-binding</keyword>
<evidence type="ECO:0000256" key="1">
    <source>
        <dbReference type="ARBA" id="ARBA00008344"/>
    </source>
</evidence>
<dbReference type="SMART" id="SM00173">
    <property type="entry name" value="RAS"/>
    <property type="match status" value="1"/>
</dbReference>
<reference evidence="7" key="3">
    <citation type="submission" date="2020-05" db="EMBL/GenBank/DDBJ databases">
        <title>Electrophorus electricus (electric eel) genome, fEleEle1, primary haplotype.</title>
        <authorList>
            <person name="Myers G."/>
            <person name="Meyer A."/>
            <person name="Fedrigo O."/>
            <person name="Formenti G."/>
            <person name="Rhie A."/>
            <person name="Tracey A."/>
            <person name="Sims Y."/>
            <person name="Jarvis E.D."/>
        </authorList>
    </citation>
    <scope>NUCLEOTIDE SEQUENCE [LARGE SCALE GENOMIC DNA]</scope>
</reference>
<dbReference type="Ensembl" id="ENSEEET00000036861.2">
    <property type="protein sequence ID" value="ENSEEEP00000036434.1"/>
    <property type="gene ID" value="ENSEEEG00000017320.2"/>
</dbReference>
<keyword evidence="4" id="KW-0378">Hydrolase</keyword>
<dbReference type="Gene3D" id="3.40.50.300">
    <property type="entry name" value="P-loop containing nucleotide triphosphate hydrolases"/>
    <property type="match status" value="1"/>
</dbReference>
<evidence type="ECO:0000256" key="5">
    <source>
        <dbReference type="ARBA" id="ARBA00023134"/>
    </source>
</evidence>
<dbReference type="AlphaFoldDB" id="A0A4W4GJ41"/>
<keyword evidence="5" id="KW-0342">GTP-binding</keyword>
<evidence type="ECO:0000256" key="6">
    <source>
        <dbReference type="ARBA" id="ARBA00048098"/>
    </source>
</evidence>
<dbReference type="Proteomes" id="UP000314983">
    <property type="component" value="Chromosome 4"/>
</dbReference>
<reference evidence="8" key="1">
    <citation type="journal article" date="2014" name="Science">
        <title>Nonhuman genetics. Genomic basis for the convergent evolution of electric organs.</title>
        <authorList>
            <person name="Gallant J.R."/>
            <person name="Traeger L.L."/>
            <person name="Volkening J.D."/>
            <person name="Moffett H."/>
            <person name="Chen P.H."/>
            <person name="Novina C.D."/>
            <person name="Phillips G.N.Jr."/>
            <person name="Anand R."/>
            <person name="Wells G.B."/>
            <person name="Pinch M."/>
            <person name="Guth R."/>
            <person name="Unguez G.A."/>
            <person name="Albert J.S."/>
            <person name="Zakon H.H."/>
            <person name="Samanta M.P."/>
            <person name="Sussman M.R."/>
        </authorList>
    </citation>
    <scope>NUCLEOTIDE SEQUENCE [LARGE SCALE GENOMIC DNA]</scope>
</reference>
<reference evidence="7" key="5">
    <citation type="submission" date="2025-09" db="UniProtKB">
        <authorList>
            <consortium name="Ensembl"/>
        </authorList>
    </citation>
    <scope>IDENTIFICATION</scope>
</reference>
<dbReference type="Pfam" id="PF00071">
    <property type="entry name" value="Ras"/>
    <property type="match status" value="1"/>
</dbReference>
<protein>
    <recommendedName>
        <fullName evidence="2">small monomeric GTPase</fullName>
        <ecNumber evidence="2">3.6.5.2</ecNumber>
    </recommendedName>
</protein>
<dbReference type="InterPro" id="IPR005225">
    <property type="entry name" value="Small_GTP-bd"/>
</dbReference>
<evidence type="ECO:0000256" key="2">
    <source>
        <dbReference type="ARBA" id="ARBA00011984"/>
    </source>
</evidence>
<dbReference type="SMART" id="SM00174">
    <property type="entry name" value="RHO"/>
    <property type="match status" value="1"/>
</dbReference>
<dbReference type="InterPro" id="IPR001806">
    <property type="entry name" value="Small_GTPase"/>
</dbReference>
<dbReference type="InterPro" id="IPR051065">
    <property type="entry name" value="Ras-related_GTPase"/>
</dbReference>
<comment type="similarity">
    <text evidence="1">Belongs to the small GTPase superfamily. Ras family.</text>
</comment>
<evidence type="ECO:0000313" key="7">
    <source>
        <dbReference type="Ensembl" id="ENSEEEP00000036434.1"/>
    </source>
</evidence>
<dbReference type="SUPFAM" id="SSF52540">
    <property type="entry name" value="P-loop containing nucleoside triphosphate hydrolases"/>
    <property type="match status" value="1"/>
</dbReference>
<gene>
    <name evidence="7" type="primary">si:dkeyp-59c12.1</name>
</gene>
<reference evidence="8" key="2">
    <citation type="journal article" date="2017" name="Sci. Adv.">
        <title>A tail of two voltages: Proteomic comparison of the three electric organs of the electric eel.</title>
        <authorList>
            <person name="Traeger L.L."/>
            <person name="Sabat G."/>
            <person name="Barrett-Wilt G.A."/>
            <person name="Wells G.B."/>
            <person name="Sussman M.R."/>
        </authorList>
    </citation>
    <scope>NUCLEOTIDE SEQUENCE [LARGE SCALE GENOMIC DNA]</scope>
</reference>
<dbReference type="SMART" id="SM00175">
    <property type="entry name" value="RAB"/>
    <property type="match status" value="1"/>
</dbReference>
<dbReference type="NCBIfam" id="TIGR00231">
    <property type="entry name" value="small_GTP"/>
    <property type="match status" value="1"/>
</dbReference>
<keyword evidence="8" id="KW-1185">Reference proteome</keyword>
<dbReference type="GO" id="GO:0005525">
    <property type="term" value="F:GTP binding"/>
    <property type="evidence" value="ECO:0007669"/>
    <property type="project" value="UniProtKB-KW"/>
</dbReference>
<organism evidence="7 8">
    <name type="scientific">Electrophorus electricus</name>
    <name type="common">Electric eel</name>
    <name type="synonym">Gymnotus electricus</name>
    <dbReference type="NCBI Taxonomy" id="8005"/>
    <lineage>
        <taxon>Eukaryota</taxon>
        <taxon>Metazoa</taxon>
        <taxon>Chordata</taxon>
        <taxon>Craniata</taxon>
        <taxon>Vertebrata</taxon>
        <taxon>Euteleostomi</taxon>
        <taxon>Actinopterygii</taxon>
        <taxon>Neopterygii</taxon>
        <taxon>Teleostei</taxon>
        <taxon>Ostariophysi</taxon>
        <taxon>Gymnotiformes</taxon>
        <taxon>Gymnotoidei</taxon>
        <taxon>Gymnotidae</taxon>
        <taxon>Electrophorus</taxon>
    </lineage>
</organism>
<dbReference type="PROSITE" id="PS51419">
    <property type="entry name" value="RAB"/>
    <property type="match status" value="1"/>
</dbReference>
<dbReference type="EC" id="3.6.5.2" evidence="2"/>
<dbReference type="PANTHER" id="PTHR45704">
    <property type="entry name" value="RAS-LIKE FAMILY MEMBER 11"/>
    <property type="match status" value="1"/>
</dbReference>
<reference evidence="7" key="4">
    <citation type="submission" date="2025-08" db="UniProtKB">
        <authorList>
            <consortium name="Ensembl"/>
        </authorList>
    </citation>
    <scope>IDENTIFICATION</scope>
</reference>
<accession>A0A4W4GJ41</accession>
<dbReference type="InterPro" id="IPR027417">
    <property type="entry name" value="P-loop_NTPase"/>
</dbReference>
<dbReference type="GO" id="GO:0003925">
    <property type="term" value="F:G protein activity"/>
    <property type="evidence" value="ECO:0007669"/>
    <property type="project" value="UniProtKB-EC"/>
</dbReference>
<dbReference type="PRINTS" id="PR00449">
    <property type="entry name" value="RASTRNSFRMNG"/>
</dbReference>
<comment type="catalytic activity">
    <reaction evidence="6">
        <text>GTP + H2O = GDP + phosphate + H(+)</text>
        <dbReference type="Rhea" id="RHEA:19669"/>
        <dbReference type="ChEBI" id="CHEBI:15377"/>
        <dbReference type="ChEBI" id="CHEBI:15378"/>
        <dbReference type="ChEBI" id="CHEBI:37565"/>
        <dbReference type="ChEBI" id="CHEBI:43474"/>
        <dbReference type="ChEBI" id="CHEBI:58189"/>
        <dbReference type="EC" id="3.6.5.2"/>
    </reaction>
</comment>
<proteinExistence type="inferred from homology"/>
<dbReference type="PROSITE" id="PS51421">
    <property type="entry name" value="RAS"/>
    <property type="match status" value="1"/>
</dbReference>
<evidence type="ECO:0000256" key="4">
    <source>
        <dbReference type="ARBA" id="ARBA00022801"/>
    </source>
</evidence>
<evidence type="ECO:0000256" key="3">
    <source>
        <dbReference type="ARBA" id="ARBA00022741"/>
    </source>
</evidence>
<dbReference type="GeneTree" id="ENSGT00940000164158"/>